<dbReference type="GO" id="GO:0043565">
    <property type="term" value="F:sequence-specific DNA binding"/>
    <property type="evidence" value="ECO:0007669"/>
    <property type="project" value="InterPro"/>
</dbReference>
<accession>A0A645EGC9</accession>
<dbReference type="Pfam" id="PF02954">
    <property type="entry name" value="HTH_8"/>
    <property type="match status" value="1"/>
</dbReference>
<dbReference type="InterPro" id="IPR002078">
    <property type="entry name" value="Sigma_54_int"/>
</dbReference>
<evidence type="ECO:0000256" key="1">
    <source>
        <dbReference type="ARBA" id="ARBA00022741"/>
    </source>
</evidence>
<dbReference type="AlphaFoldDB" id="A0A645EGC9"/>
<keyword evidence="1" id="KW-0547">Nucleotide-binding</keyword>
<evidence type="ECO:0000256" key="2">
    <source>
        <dbReference type="ARBA" id="ARBA00022840"/>
    </source>
</evidence>
<gene>
    <name evidence="6" type="primary">atoC_57</name>
    <name evidence="6" type="ORF">SDC9_148169</name>
</gene>
<dbReference type="InterPro" id="IPR009057">
    <property type="entry name" value="Homeodomain-like_sf"/>
</dbReference>
<keyword evidence="4" id="KW-0804">Transcription</keyword>
<evidence type="ECO:0000256" key="4">
    <source>
        <dbReference type="ARBA" id="ARBA00023163"/>
    </source>
</evidence>
<proteinExistence type="predicted"/>
<dbReference type="PANTHER" id="PTHR32071">
    <property type="entry name" value="TRANSCRIPTIONAL REGULATORY PROTEIN"/>
    <property type="match status" value="1"/>
</dbReference>
<evidence type="ECO:0000313" key="6">
    <source>
        <dbReference type="EMBL" id="MPN00971.1"/>
    </source>
</evidence>
<dbReference type="Pfam" id="PF00158">
    <property type="entry name" value="Sigma54_activat"/>
    <property type="match status" value="1"/>
</dbReference>
<organism evidence="6">
    <name type="scientific">bioreactor metagenome</name>
    <dbReference type="NCBI Taxonomy" id="1076179"/>
    <lineage>
        <taxon>unclassified sequences</taxon>
        <taxon>metagenomes</taxon>
        <taxon>ecological metagenomes</taxon>
    </lineage>
</organism>
<evidence type="ECO:0000256" key="3">
    <source>
        <dbReference type="ARBA" id="ARBA00023015"/>
    </source>
</evidence>
<dbReference type="PROSITE" id="PS50045">
    <property type="entry name" value="SIGMA54_INTERACT_4"/>
    <property type="match status" value="1"/>
</dbReference>
<dbReference type="SUPFAM" id="SSF46689">
    <property type="entry name" value="Homeodomain-like"/>
    <property type="match status" value="1"/>
</dbReference>
<sequence>MAPGGQEEGRLPDVRLIASASQPLEPLVRERRFRKELFFRLNTITVSLPPLRERQDDIVPIANRFLSECNEKYHRNVTFSPSVYRELQRYGWPGNLRELRSYVERAVILADDSLPVFERTEERDCAEIGQCAPRRPHSDAPLADQMRAFEAGVIQEVVQSCGGNRTAAMKRLGLSRRTFYRKCAELGVLSCGEK</sequence>
<protein>
    <submittedName>
        <fullName evidence="6">Regulatory protein AtoC</fullName>
    </submittedName>
</protein>
<keyword evidence="2" id="KW-0067">ATP-binding</keyword>
<dbReference type="SUPFAM" id="SSF52540">
    <property type="entry name" value="P-loop containing nucleoside triphosphate hydrolases"/>
    <property type="match status" value="1"/>
</dbReference>
<dbReference type="Gene3D" id="1.10.8.60">
    <property type="match status" value="1"/>
</dbReference>
<evidence type="ECO:0000259" key="5">
    <source>
        <dbReference type="PROSITE" id="PS50045"/>
    </source>
</evidence>
<dbReference type="Gene3D" id="3.40.50.300">
    <property type="entry name" value="P-loop containing nucleotide triphosphate hydrolases"/>
    <property type="match status" value="1"/>
</dbReference>
<feature type="domain" description="Sigma-54 factor interaction" evidence="5">
    <location>
        <begin position="1"/>
        <end position="108"/>
    </location>
</feature>
<dbReference type="GO" id="GO:0006355">
    <property type="term" value="P:regulation of DNA-templated transcription"/>
    <property type="evidence" value="ECO:0007669"/>
    <property type="project" value="InterPro"/>
</dbReference>
<dbReference type="InterPro" id="IPR058031">
    <property type="entry name" value="AAA_lid_NorR"/>
</dbReference>
<dbReference type="GO" id="GO:0005524">
    <property type="term" value="F:ATP binding"/>
    <property type="evidence" value="ECO:0007669"/>
    <property type="project" value="UniProtKB-KW"/>
</dbReference>
<dbReference type="InterPro" id="IPR002197">
    <property type="entry name" value="HTH_Fis"/>
</dbReference>
<dbReference type="EMBL" id="VSSQ01047001">
    <property type="protein sequence ID" value="MPN00971.1"/>
    <property type="molecule type" value="Genomic_DNA"/>
</dbReference>
<name>A0A645EGC9_9ZZZZ</name>
<comment type="caution">
    <text evidence="6">The sequence shown here is derived from an EMBL/GenBank/DDBJ whole genome shotgun (WGS) entry which is preliminary data.</text>
</comment>
<dbReference type="Pfam" id="PF25601">
    <property type="entry name" value="AAA_lid_14"/>
    <property type="match status" value="1"/>
</dbReference>
<dbReference type="InterPro" id="IPR027417">
    <property type="entry name" value="P-loop_NTPase"/>
</dbReference>
<dbReference type="Gene3D" id="1.10.10.60">
    <property type="entry name" value="Homeodomain-like"/>
    <property type="match status" value="1"/>
</dbReference>
<keyword evidence="3" id="KW-0805">Transcription regulation</keyword>
<reference evidence="6" key="1">
    <citation type="submission" date="2019-08" db="EMBL/GenBank/DDBJ databases">
        <authorList>
            <person name="Kucharzyk K."/>
            <person name="Murdoch R.W."/>
            <person name="Higgins S."/>
            <person name="Loffler F."/>
        </authorList>
    </citation>
    <scope>NUCLEOTIDE SEQUENCE</scope>
</reference>